<keyword evidence="2" id="KW-0539">Nucleus</keyword>
<dbReference type="GO" id="GO:0000976">
    <property type="term" value="F:transcription cis-regulatory region binding"/>
    <property type="evidence" value="ECO:0007669"/>
    <property type="project" value="TreeGrafter"/>
</dbReference>
<dbReference type="EMBL" id="PDLN01000002">
    <property type="protein sequence ID" value="RDW92239.1"/>
    <property type="molecule type" value="Genomic_DNA"/>
</dbReference>
<keyword evidence="6" id="KW-1185">Reference proteome</keyword>
<dbReference type="InterPro" id="IPR036864">
    <property type="entry name" value="Zn2-C6_fun-type_DNA-bd_sf"/>
</dbReference>
<evidence type="ECO:0000256" key="2">
    <source>
        <dbReference type="ARBA" id="ARBA00023242"/>
    </source>
</evidence>
<dbReference type="PROSITE" id="PS50048">
    <property type="entry name" value="ZN2_CY6_FUNGAL_2"/>
    <property type="match status" value="1"/>
</dbReference>
<dbReference type="SMART" id="SM00066">
    <property type="entry name" value="GAL4"/>
    <property type="match status" value="1"/>
</dbReference>
<feature type="region of interest" description="Disordered" evidence="3">
    <location>
        <begin position="45"/>
        <end position="102"/>
    </location>
</feature>
<dbReference type="InterPro" id="IPR001138">
    <property type="entry name" value="Zn2Cys6_DnaBD"/>
</dbReference>
<dbReference type="PANTHER" id="PTHR37534:SF49">
    <property type="entry name" value="LYSINE BIOSYNTHESIS REGULATORY PROTEIN LYS14"/>
    <property type="match status" value="1"/>
</dbReference>
<dbReference type="CDD" id="cd00067">
    <property type="entry name" value="GAL4"/>
    <property type="match status" value="1"/>
</dbReference>
<comment type="caution">
    <text evidence="5">The sequence shown here is derived from an EMBL/GenBank/DDBJ whole genome shotgun (WGS) entry which is preliminary data.</text>
</comment>
<dbReference type="OrthoDB" id="648861at2759"/>
<evidence type="ECO:0000313" key="6">
    <source>
        <dbReference type="Proteomes" id="UP000256328"/>
    </source>
</evidence>
<dbReference type="GO" id="GO:0000981">
    <property type="term" value="F:DNA-binding transcription factor activity, RNA polymerase II-specific"/>
    <property type="evidence" value="ECO:0007669"/>
    <property type="project" value="InterPro"/>
</dbReference>
<protein>
    <recommendedName>
        <fullName evidence="4">Zn(2)-C6 fungal-type domain-containing protein</fullName>
    </recommendedName>
</protein>
<organism evidence="5 6">
    <name type="scientific">Coleophoma crateriformis</name>
    <dbReference type="NCBI Taxonomy" id="565419"/>
    <lineage>
        <taxon>Eukaryota</taxon>
        <taxon>Fungi</taxon>
        <taxon>Dikarya</taxon>
        <taxon>Ascomycota</taxon>
        <taxon>Pezizomycotina</taxon>
        <taxon>Leotiomycetes</taxon>
        <taxon>Helotiales</taxon>
        <taxon>Dermateaceae</taxon>
        <taxon>Coleophoma</taxon>
    </lineage>
</organism>
<feature type="compositionally biased region" description="Polar residues" evidence="3">
    <location>
        <begin position="55"/>
        <end position="70"/>
    </location>
</feature>
<dbReference type="Pfam" id="PF11951">
    <property type="entry name" value="Fungal_trans_2"/>
    <property type="match status" value="1"/>
</dbReference>
<comment type="subcellular location">
    <subcellularLocation>
        <location evidence="1">Nucleus</location>
    </subcellularLocation>
</comment>
<dbReference type="SUPFAM" id="SSF57701">
    <property type="entry name" value="Zn2/Cys6 DNA-binding domain"/>
    <property type="match status" value="1"/>
</dbReference>
<gene>
    <name evidence="5" type="ORF">BP5796_01633</name>
</gene>
<feature type="domain" description="Zn(2)-C6 fungal-type" evidence="4">
    <location>
        <begin position="8"/>
        <end position="36"/>
    </location>
</feature>
<evidence type="ECO:0000259" key="4">
    <source>
        <dbReference type="PROSITE" id="PS50048"/>
    </source>
</evidence>
<dbReference type="Gene3D" id="4.10.240.10">
    <property type="entry name" value="Zn(2)-C6 fungal-type DNA-binding domain"/>
    <property type="match status" value="1"/>
</dbReference>
<dbReference type="AlphaFoldDB" id="A0A3D8T162"/>
<dbReference type="InterPro" id="IPR021858">
    <property type="entry name" value="Fun_TF"/>
</dbReference>
<dbReference type="PROSITE" id="PS00463">
    <property type="entry name" value="ZN2_CY6_FUNGAL_1"/>
    <property type="match status" value="1"/>
</dbReference>
<sequence>MNSRSRGGCVDCKRSKVKCDEARPSCGTCARRRLVCHGYANVKDKFRKAKRPSSPRHQSPTAQDRLTSSVLADVEHDAASSPSSTSPGISTEPEKTSCSQYGDAEHAESSRLVLRSNHSSLTTLPTLNDMFSLVPLKTVSRIPPGMIHPADEATVEVYFNRHPHELTIGPEFVDEMNANVLMVLQSNPRAISDCLFAVGRIYVANTGIDSVPVLDRKARILGNLRAMKESESDLEQIVVMLLGLCALELIDMKTAGRDMTIPVLIQNAALLIQHHVSTGREVTPLAKYFIRALARQDMIISLTHFRRPSISTTVWLDEHSRQTADRFMGYTATLMPLLAELCVLAEDVRGAVRTSFVGELGLIAELSDSPLPQGASLSQRAAHLAARIAAWQPTAPRGLSFRSSRKFLSQAYCYRSAALLYLHRLFHLPHTSLEADDKALELAHNVLLYTTGPIEELRMSLWPVFISACEFSNEDDRSSVLEVFDAILKYRRTATALRTKNFCIEKVWKARDEGCEWNWMELVKQYPGELMPI</sequence>
<dbReference type="GO" id="GO:0045944">
    <property type="term" value="P:positive regulation of transcription by RNA polymerase II"/>
    <property type="evidence" value="ECO:0007669"/>
    <property type="project" value="TreeGrafter"/>
</dbReference>
<dbReference type="GO" id="GO:0008270">
    <property type="term" value="F:zinc ion binding"/>
    <property type="evidence" value="ECO:0007669"/>
    <property type="project" value="InterPro"/>
</dbReference>
<reference evidence="5 6" key="1">
    <citation type="journal article" date="2018" name="IMA Fungus">
        <title>IMA Genome-F 9: Draft genome sequence of Annulohypoxylon stygium, Aspergillus mulundensis, Berkeleyomyces basicola (syn. Thielaviopsis basicola), Ceratocystis smalleyi, two Cercospora beticola strains, Coleophoma cylindrospora, Fusarium fracticaudum, Phialophora cf. hyalina, and Morchella septimelata.</title>
        <authorList>
            <person name="Wingfield B.D."/>
            <person name="Bills G.F."/>
            <person name="Dong Y."/>
            <person name="Huang W."/>
            <person name="Nel W.J."/>
            <person name="Swalarsk-Parry B.S."/>
            <person name="Vaghefi N."/>
            <person name="Wilken P.M."/>
            <person name="An Z."/>
            <person name="de Beer Z.W."/>
            <person name="De Vos L."/>
            <person name="Chen L."/>
            <person name="Duong T.A."/>
            <person name="Gao Y."/>
            <person name="Hammerbacher A."/>
            <person name="Kikkert J.R."/>
            <person name="Li Y."/>
            <person name="Li H."/>
            <person name="Li K."/>
            <person name="Li Q."/>
            <person name="Liu X."/>
            <person name="Ma X."/>
            <person name="Naidoo K."/>
            <person name="Pethybridge S.J."/>
            <person name="Sun J."/>
            <person name="Steenkamp E.T."/>
            <person name="van der Nest M.A."/>
            <person name="van Wyk S."/>
            <person name="Wingfield M.J."/>
            <person name="Xiong C."/>
            <person name="Yue Q."/>
            <person name="Zhang X."/>
        </authorList>
    </citation>
    <scope>NUCLEOTIDE SEQUENCE [LARGE SCALE GENOMIC DNA]</scope>
    <source>
        <strain evidence="5 6">BP5796</strain>
    </source>
</reference>
<dbReference type="PANTHER" id="PTHR37534">
    <property type="entry name" value="TRANSCRIPTIONAL ACTIVATOR PROTEIN UGA3"/>
    <property type="match status" value="1"/>
</dbReference>
<dbReference type="Proteomes" id="UP000256328">
    <property type="component" value="Unassembled WGS sequence"/>
</dbReference>
<name>A0A3D8T162_9HELO</name>
<feature type="compositionally biased region" description="Low complexity" evidence="3">
    <location>
        <begin position="80"/>
        <end position="91"/>
    </location>
</feature>
<proteinExistence type="predicted"/>
<feature type="compositionally biased region" description="Basic residues" evidence="3">
    <location>
        <begin position="45"/>
        <end position="54"/>
    </location>
</feature>
<dbReference type="Pfam" id="PF00172">
    <property type="entry name" value="Zn_clus"/>
    <property type="match status" value="1"/>
</dbReference>
<evidence type="ECO:0000256" key="3">
    <source>
        <dbReference type="SAM" id="MobiDB-lite"/>
    </source>
</evidence>
<accession>A0A3D8T162</accession>
<dbReference type="GO" id="GO:0005634">
    <property type="term" value="C:nucleus"/>
    <property type="evidence" value="ECO:0007669"/>
    <property type="project" value="UniProtKB-SubCell"/>
</dbReference>
<evidence type="ECO:0000313" key="5">
    <source>
        <dbReference type="EMBL" id="RDW92239.1"/>
    </source>
</evidence>
<evidence type="ECO:0000256" key="1">
    <source>
        <dbReference type="ARBA" id="ARBA00004123"/>
    </source>
</evidence>